<evidence type="ECO:0000256" key="1">
    <source>
        <dbReference type="SAM" id="MobiDB-lite"/>
    </source>
</evidence>
<feature type="signal peptide" evidence="2">
    <location>
        <begin position="1"/>
        <end position="31"/>
    </location>
</feature>
<reference evidence="3" key="1">
    <citation type="submission" date="2023-06" db="EMBL/GenBank/DDBJ databases">
        <title>Conoideocrella luteorostrata (Hypocreales: Clavicipitaceae), a potential biocontrol fungus for elongate hemlock scale in United States Christmas tree production areas.</title>
        <authorList>
            <person name="Barrett H."/>
            <person name="Lovett B."/>
            <person name="Macias A.M."/>
            <person name="Stajich J.E."/>
            <person name="Kasson M.T."/>
        </authorList>
    </citation>
    <scope>NUCLEOTIDE SEQUENCE</scope>
    <source>
        <strain evidence="3">ARSEF 14590</strain>
    </source>
</reference>
<dbReference type="EMBL" id="JASWJB010000106">
    <property type="protein sequence ID" value="KAK2597384.1"/>
    <property type="molecule type" value="Genomic_DNA"/>
</dbReference>
<dbReference type="AlphaFoldDB" id="A0AAJ0CND7"/>
<feature type="compositionally biased region" description="Basic and acidic residues" evidence="1">
    <location>
        <begin position="349"/>
        <end position="365"/>
    </location>
</feature>
<keyword evidence="4" id="KW-1185">Reference proteome</keyword>
<evidence type="ECO:0008006" key="5">
    <source>
        <dbReference type="Google" id="ProtNLM"/>
    </source>
</evidence>
<gene>
    <name evidence="3" type="ORF">QQS21_006008</name>
</gene>
<evidence type="ECO:0000313" key="3">
    <source>
        <dbReference type="EMBL" id="KAK2597384.1"/>
    </source>
</evidence>
<dbReference type="SUPFAM" id="SSF55486">
    <property type="entry name" value="Metalloproteases ('zincins'), catalytic domain"/>
    <property type="match status" value="1"/>
</dbReference>
<evidence type="ECO:0000256" key="2">
    <source>
        <dbReference type="SAM" id="SignalP"/>
    </source>
</evidence>
<name>A0AAJ0CND7_9HYPO</name>
<dbReference type="Proteomes" id="UP001251528">
    <property type="component" value="Unassembled WGS sequence"/>
</dbReference>
<accession>A0AAJ0CND7</accession>
<feature type="chain" id="PRO_5042465580" description="Lysine-specific metallo-endopeptidase domain-containing protein" evidence="2">
    <location>
        <begin position="32"/>
        <end position="933"/>
    </location>
</feature>
<sequence>MRLQATTWRRPHGTSLSAVFVLLAFAMISHAAWVLDSSCKEYEVLVKKAMSGAMDLNQAGLDLMKNMKKEGSGPTWDAQNDLVNWLFNEATTNGKVDPNGEPWHNITITYDNIATKYSTIKTAEQDAKGKYVGLDTNDVVIYCDYSRFVKGQDCKGAKRKNAVCDKSLDRPLDVTFADRAKSRGEQLLCENGFIIQAWTFIATIDKTTWQEYPAQVQLCPGYLTKWSKAKFQTWGDQTDKILPAQKWKAIISKMVKVGDVTPMGVASTMDTTLLHELTHAIPINTKDDVDGNVGSYGWKNCVRLSKTKFTVWYKKAINNADNFAYFALGARMISPRDKKKQPLAPTEDGDIRPIIENKSTKRSTDEGVSDEFGDNGGIARRDGFEQSYIPGDKPTDNKPPSIKPTPTTFVTSTSSPAVVVPRTGVNEPGDGNLHNAELSLNKGGRRGGHSAKKTGAKKTEAKKTEARKTEAKTTEAKKTEAKKTEAKKTEAKKTESKKTEATKTDAKKTESKKTDATKTNATKTNTTKTNTTKTNTTKTNTTKTNTTKTDATKTDVTKPDVTKTEATKTDVTKTNATRTDKKKTDTGKPVTTKTDDKTSTGKTVTTRTDDKKTETGKPVTTRTDDKETETEKTVTTKTDDKTSTGKTVATKTDDKTSTGKTVTTRTDDKKTEIGKPVATKTDDKISTGKTVTTRTDDKKTETGKPVATKTDDKTSTGKTVTTRTDDKKIETGKPVATKTDDKISTGKTVTTRTDDKKTETGKPVTTKTDGKTSTGNTVATRTDDKETETGKPVTTKTDDKTSTGKTVATRTDDKKTETGKTVTTKTDDKTSTGKTVTTRTDDKTSTGKTVTTRTDDKETETGKPVATKTDDKTNTDTRETLTITTAPDQPLVTPIPDNFLELYNNDAAWYDRQQDILAEVAAEASAPNVKSQS</sequence>
<comment type="caution">
    <text evidence="3">The sequence shown here is derived from an EMBL/GenBank/DDBJ whole genome shotgun (WGS) entry which is preliminary data.</text>
</comment>
<protein>
    <recommendedName>
        <fullName evidence="5">Lysine-specific metallo-endopeptidase domain-containing protein</fullName>
    </recommendedName>
</protein>
<feature type="compositionally biased region" description="Basic residues" evidence="1">
    <location>
        <begin position="443"/>
        <end position="456"/>
    </location>
</feature>
<feature type="region of interest" description="Disordered" evidence="1">
    <location>
        <begin position="337"/>
        <end position="891"/>
    </location>
</feature>
<feature type="compositionally biased region" description="Low complexity" evidence="1">
    <location>
        <begin position="404"/>
        <end position="423"/>
    </location>
</feature>
<proteinExistence type="predicted"/>
<evidence type="ECO:0000313" key="4">
    <source>
        <dbReference type="Proteomes" id="UP001251528"/>
    </source>
</evidence>
<dbReference type="Gene3D" id="3.40.390.10">
    <property type="entry name" value="Collagenase (Catalytic Domain)"/>
    <property type="match status" value="1"/>
</dbReference>
<feature type="compositionally biased region" description="Low complexity" evidence="1">
    <location>
        <begin position="517"/>
        <end position="549"/>
    </location>
</feature>
<organism evidence="3 4">
    <name type="scientific">Conoideocrella luteorostrata</name>
    <dbReference type="NCBI Taxonomy" id="1105319"/>
    <lineage>
        <taxon>Eukaryota</taxon>
        <taxon>Fungi</taxon>
        <taxon>Dikarya</taxon>
        <taxon>Ascomycota</taxon>
        <taxon>Pezizomycotina</taxon>
        <taxon>Sordariomycetes</taxon>
        <taxon>Hypocreomycetidae</taxon>
        <taxon>Hypocreales</taxon>
        <taxon>Clavicipitaceae</taxon>
        <taxon>Conoideocrella</taxon>
    </lineage>
</organism>
<feature type="compositionally biased region" description="Polar residues" evidence="1">
    <location>
        <begin position="763"/>
        <end position="780"/>
    </location>
</feature>
<dbReference type="GO" id="GO:0008237">
    <property type="term" value="F:metallopeptidase activity"/>
    <property type="evidence" value="ECO:0007669"/>
    <property type="project" value="InterPro"/>
</dbReference>
<feature type="compositionally biased region" description="Basic and acidic residues" evidence="1">
    <location>
        <begin position="622"/>
        <end position="643"/>
    </location>
</feature>
<feature type="compositionally biased region" description="Basic and acidic residues" evidence="1">
    <location>
        <begin position="457"/>
        <end position="516"/>
    </location>
</feature>
<dbReference type="InterPro" id="IPR024079">
    <property type="entry name" value="MetalloPept_cat_dom_sf"/>
</dbReference>
<feature type="compositionally biased region" description="Basic and acidic residues" evidence="1">
    <location>
        <begin position="550"/>
        <end position="571"/>
    </location>
</feature>
<keyword evidence="2" id="KW-0732">Signal</keyword>
<feature type="compositionally biased region" description="Basic and acidic residues" evidence="1">
    <location>
        <begin position="868"/>
        <end position="879"/>
    </location>
</feature>